<reference evidence="6 7" key="1">
    <citation type="submission" date="2017-03" db="EMBL/GenBank/DDBJ databases">
        <authorList>
            <person name="Afonso C.L."/>
            <person name="Miller P.J."/>
            <person name="Scott M.A."/>
            <person name="Spackman E."/>
            <person name="Goraichik I."/>
            <person name="Dimitrov K.M."/>
            <person name="Suarez D.L."/>
            <person name="Swayne D.E."/>
        </authorList>
    </citation>
    <scope>NUCLEOTIDE SEQUENCE [LARGE SCALE GENOMIC DNA]</scope>
    <source>
        <strain evidence="6">SB41UT1</strain>
    </source>
</reference>
<evidence type="ECO:0000259" key="5">
    <source>
        <dbReference type="PROSITE" id="PS50145"/>
    </source>
</evidence>
<dbReference type="PROSITE" id="PS50145">
    <property type="entry name" value="ZF_TRAF"/>
    <property type="match status" value="1"/>
</dbReference>
<evidence type="ECO:0000256" key="1">
    <source>
        <dbReference type="ARBA" id="ARBA00022723"/>
    </source>
</evidence>
<dbReference type="SUPFAM" id="SSF51126">
    <property type="entry name" value="Pectin lyase-like"/>
    <property type="match status" value="1"/>
</dbReference>
<evidence type="ECO:0000313" key="7">
    <source>
        <dbReference type="Proteomes" id="UP000196573"/>
    </source>
</evidence>
<sequence>MNSIEYRGQSYNTTENNRTLTSIIEKATCGICKSLFSQPVEACANHHIYCRRCITEWQIAVQDCPSCRSPLHNDLSTRETERSANVLIDLITVQCPQNCGSDLSLTDIEIHQSETCPKKEHWCPLLCGQKMFRSQLEEHQRIACDHRLTQCDDCLQQYRLNSRKRHLAFYCPQPLQKKAPDGNDTKPDTTDLTKLLQYARENCASLTPSMTLGEQVLDAFRKHLFSATLNQAQLNEQLALLKDLDATVDILPARSFSEVIIINLASYETNPAFLDQSGLIFSQQGSSAARPLILLTGSYNNQEDWLSLEGGTFIGSLTPIKISGRNFYPNTPRAVIKGDSNNNSADKNKNWSCTSGRADESCIRSAQDQLGWPPHVVLRDASLMGITIECSNEQGILVLVSTSQTVSHCQIHNTMPHGITLYKSSDITLHSNSMIPAAGIASSELGIVHRYPKGSGL</sequence>
<dbReference type="InterPro" id="IPR001293">
    <property type="entry name" value="Znf_TRAF"/>
</dbReference>
<evidence type="ECO:0000256" key="3">
    <source>
        <dbReference type="ARBA" id="ARBA00022833"/>
    </source>
</evidence>
<feature type="domain" description="RING-type" evidence="4">
    <location>
        <begin position="29"/>
        <end position="68"/>
    </location>
</feature>
<dbReference type="PANTHER" id="PTHR10131:SF94">
    <property type="entry name" value="TNF RECEPTOR-ASSOCIATED FACTOR 4"/>
    <property type="match status" value="1"/>
</dbReference>
<protein>
    <recommendedName>
        <fullName evidence="8">RING-type domain-containing protein</fullName>
    </recommendedName>
</protein>
<proteinExistence type="predicted"/>
<dbReference type="AlphaFoldDB" id="A0A1X7AEF1"/>
<keyword evidence="2" id="KW-0863">Zinc-finger</keyword>
<dbReference type="InterPro" id="IPR013083">
    <property type="entry name" value="Znf_RING/FYVE/PHD"/>
</dbReference>
<dbReference type="InterPro" id="IPR011050">
    <property type="entry name" value="Pectin_lyase_fold/virulence"/>
</dbReference>
<dbReference type="Proteomes" id="UP000196573">
    <property type="component" value="Unassembled WGS sequence"/>
</dbReference>
<feature type="domain" description="TRAF-type" evidence="5">
    <location>
        <begin position="111"/>
        <end position="157"/>
    </location>
</feature>
<dbReference type="InterPro" id="IPR001841">
    <property type="entry name" value="Znf_RING"/>
</dbReference>
<evidence type="ECO:0000259" key="4">
    <source>
        <dbReference type="PROSITE" id="PS50089"/>
    </source>
</evidence>
<name>A0A1X7AEF1_9GAMM</name>
<dbReference type="PANTHER" id="PTHR10131">
    <property type="entry name" value="TNF RECEPTOR ASSOCIATED FACTOR"/>
    <property type="match status" value="1"/>
</dbReference>
<dbReference type="SUPFAM" id="SSF57850">
    <property type="entry name" value="RING/U-box"/>
    <property type="match status" value="1"/>
</dbReference>
<evidence type="ECO:0000256" key="2">
    <source>
        <dbReference type="ARBA" id="ARBA00022771"/>
    </source>
</evidence>
<dbReference type="PROSITE" id="PS50089">
    <property type="entry name" value="ZF_RING_2"/>
    <property type="match status" value="1"/>
</dbReference>
<evidence type="ECO:0000313" key="6">
    <source>
        <dbReference type="EMBL" id="SMA33169.1"/>
    </source>
</evidence>
<keyword evidence="7" id="KW-1185">Reference proteome</keyword>
<dbReference type="Gene3D" id="3.30.40.10">
    <property type="entry name" value="Zinc/RING finger domain, C3HC4 (zinc finger)"/>
    <property type="match status" value="2"/>
</dbReference>
<keyword evidence="3" id="KW-0862">Zinc</keyword>
<keyword evidence="1" id="KW-0479">Metal-binding</keyword>
<dbReference type="EMBL" id="FWPT01000001">
    <property type="protein sequence ID" value="SMA33169.1"/>
    <property type="molecule type" value="Genomic_DNA"/>
</dbReference>
<organism evidence="6 7">
    <name type="scientific">Parendozoicomonas haliclonae</name>
    <dbReference type="NCBI Taxonomy" id="1960125"/>
    <lineage>
        <taxon>Bacteria</taxon>
        <taxon>Pseudomonadati</taxon>
        <taxon>Pseudomonadota</taxon>
        <taxon>Gammaproteobacteria</taxon>
        <taxon>Oceanospirillales</taxon>
        <taxon>Endozoicomonadaceae</taxon>
        <taxon>Parendozoicomonas</taxon>
    </lineage>
</organism>
<evidence type="ECO:0008006" key="8">
    <source>
        <dbReference type="Google" id="ProtNLM"/>
    </source>
</evidence>
<accession>A0A1X7AEF1</accession>
<dbReference type="RefSeq" id="WP_087106073.1">
    <property type="nucleotide sequence ID" value="NZ_CBCSCN010000019.1"/>
</dbReference>
<gene>
    <name evidence="6" type="ORF">EHSB41UT_00235</name>
</gene>
<dbReference type="SUPFAM" id="SSF49599">
    <property type="entry name" value="TRAF domain-like"/>
    <property type="match status" value="1"/>
</dbReference>
<dbReference type="GO" id="GO:0008270">
    <property type="term" value="F:zinc ion binding"/>
    <property type="evidence" value="ECO:0007669"/>
    <property type="project" value="UniProtKB-KW"/>
</dbReference>